<dbReference type="InterPro" id="IPR019545">
    <property type="entry name" value="DM13_domain"/>
</dbReference>
<keyword evidence="2" id="KW-0812">Transmembrane</keyword>
<feature type="domain" description="DM13" evidence="5">
    <location>
        <begin position="22"/>
        <end position="133"/>
    </location>
</feature>
<keyword evidence="3" id="KW-0732">Signal</keyword>
<reference evidence="7" key="1">
    <citation type="submission" date="2025-08" db="UniProtKB">
        <authorList>
            <consortium name="RefSeq"/>
        </authorList>
    </citation>
    <scope>IDENTIFICATION</scope>
    <source>
        <tissue evidence="7">Gonads</tissue>
    </source>
</reference>
<dbReference type="PROSITE" id="PS50836">
    <property type="entry name" value="DOMON"/>
    <property type="match status" value="1"/>
</dbReference>
<keyword evidence="2" id="KW-0472">Membrane</keyword>
<keyword evidence="1" id="KW-0677">Repeat</keyword>
<gene>
    <name evidence="7" type="primary">LOC106155472</name>
</gene>
<name>A0A1S3HK20_LINAN</name>
<evidence type="ECO:0000259" key="4">
    <source>
        <dbReference type="PROSITE" id="PS50836"/>
    </source>
</evidence>
<dbReference type="OMA" id="PYQYDIW"/>
<evidence type="ECO:0000256" key="3">
    <source>
        <dbReference type="SAM" id="SignalP"/>
    </source>
</evidence>
<dbReference type="InterPro" id="IPR057443">
    <property type="entry name" value="At5g54830-like"/>
</dbReference>
<evidence type="ECO:0000313" key="7">
    <source>
        <dbReference type="RefSeq" id="XP_013385801.1"/>
    </source>
</evidence>
<sequence>MYAQLAAAVFLSTVALATSYQGKLIGSLSELAHQVRGTVYAVDEKRLRITGFNYDGKGPDAYFYIGLHTNPSATPDSQGIKIPDEKGSPGILSAYNNADIILTLPSGYTLQQIKWLSVWCVQFAADFGHVIFPANFVPPRPTNIGEFSRFQHGLRSGDITVLDAKTFLIPALHYDGLGPAAFFWVGTGPRPDSTGLKVPDEDGSLTRLKRYTGETIQIRLPGDLTVFDINWLSMWCIDFNANFGHVLIPANLNVPPYIADQGMSSMNCEPLTEKFHVAWAVNVSHITLELTGIIADEDYMAFGLSGSDTGTQMIGADVTVAWYDSQTGPRAVDYYMSAKSQCSNGVGVCPDIENSTPGTESVNDVSGDQMNGITRIRFTRPLNTGEATDKPIRLDREMYLAWAIGPINPDKRAAYHTVRTTGSQKLQFGRNTRYNCPTLTNKGSNEGKAPWTVKKLSGADGKVFTVRIGPAGSDRGYKAITGRTSWGIALYINDSIIPELTLKRGENYTFLVESGDSDANQAKYHPFYITDDSSGGYSQYTTPAQREAVKIFPGRNESQHPVDYQVGRLCEWEVTSNTNIDAATFDEFFKGLRLRCSVNGTVGVFHWTPDKNTPDTVYYQCYTHRFLGWKIHVVDDYPTTTAGSSSVAAGYYCILGLLLFFLGFQCW</sequence>
<dbReference type="PROSITE" id="PS51549">
    <property type="entry name" value="DM13"/>
    <property type="match status" value="2"/>
</dbReference>
<keyword evidence="2" id="KW-1133">Transmembrane helix</keyword>
<evidence type="ECO:0000256" key="2">
    <source>
        <dbReference type="SAM" id="Phobius"/>
    </source>
</evidence>
<proteinExistence type="predicted"/>
<dbReference type="PANTHER" id="PTHR24036">
    <property type="entry name" value="SKELETOR-RELATED"/>
    <property type="match status" value="1"/>
</dbReference>
<dbReference type="Pfam" id="PF25489">
    <property type="entry name" value="At5g54830"/>
    <property type="match status" value="1"/>
</dbReference>
<dbReference type="InterPro" id="IPR005018">
    <property type="entry name" value="DOMON_domain"/>
</dbReference>
<dbReference type="GeneID" id="106155472"/>
<dbReference type="InterPro" id="IPR045266">
    <property type="entry name" value="DOH_DOMON"/>
</dbReference>
<dbReference type="KEGG" id="lak:106155472"/>
<evidence type="ECO:0000256" key="1">
    <source>
        <dbReference type="ARBA" id="ARBA00022737"/>
    </source>
</evidence>
<dbReference type="Proteomes" id="UP000085678">
    <property type="component" value="Unplaced"/>
</dbReference>
<feature type="domain" description="DOMON" evidence="4">
    <location>
        <begin position="273"/>
        <end position="405"/>
    </location>
</feature>
<evidence type="ECO:0000313" key="6">
    <source>
        <dbReference type="Proteomes" id="UP000085678"/>
    </source>
</evidence>
<dbReference type="Pfam" id="PF03351">
    <property type="entry name" value="DOMON"/>
    <property type="match status" value="1"/>
</dbReference>
<dbReference type="Pfam" id="PF10517">
    <property type="entry name" value="DM13"/>
    <property type="match status" value="2"/>
</dbReference>
<protein>
    <submittedName>
        <fullName evidence="7">Protein Skeletor, isoforms B/C</fullName>
    </submittedName>
</protein>
<feature type="domain" description="DM13" evidence="5">
    <location>
        <begin position="145"/>
        <end position="249"/>
    </location>
</feature>
<keyword evidence="6" id="KW-1185">Reference proteome</keyword>
<accession>A0A1S3HK20</accession>
<feature type="signal peptide" evidence="3">
    <location>
        <begin position="1"/>
        <end position="19"/>
    </location>
</feature>
<dbReference type="RefSeq" id="XP_013385801.1">
    <property type="nucleotide sequence ID" value="XM_013530347.1"/>
</dbReference>
<organism evidence="6 7">
    <name type="scientific">Lingula anatina</name>
    <name type="common">Brachiopod</name>
    <name type="synonym">Lingula unguis</name>
    <dbReference type="NCBI Taxonomy" id="7574"/>
    <lineage>
        <taxon>Eukaryota</taxon>
        <taxon>Metazoa</taxon>
        <taxon>Spiralia</taxon>
        <taxon>Lophotrochozoa</taxon>
        <taxon>Brachiopoda</taxon>
        <taxon>Linguliformea</taxon>
        <taxon>Lingulata</taxon>
        <taxon>Lingulida</taxon>
        <taxon>Linguloidea</taxon>
        <taxon>Lingulidae</taxon>
        <taxon>Lingula</taxon>
    </lineage>
</organism>
<dbReference type="SMART" id="SM00664">
    <property type="entry name" value="DoH"/>
    <property type="match status" value="1"/>
</dbReference>
<dbReference type="InParanoid" id="A0A1S3HK20"/>
<dbReference type="InterPro" id="IPR052126">
    <property type="entry name" value="Spindle_Org/Thrombomodulin"/>
</dbReference>
<feature type="transmembrane region" description="Helical" evidence="2">
    <location>
        <begin position="649"/>
        <end position="666"/>
    </location>
</feature>
<evidence type="ECO:0000259" key="5">
    <source>
        <dbReference type="PROSITE" id="PS51549"/>
    </source>
</evidence>
<dbReference type="PANTHER" id="PTHR24036:SF5">
    <property type="entry name" value="THROMBOMODULIN"/>
    <property type="match status" value="1"/>
</dbReference>
<dbReference type="FunCoup" id="A0A1S3HK20">
    <property type="interactions" value="83"/>
</dbReference>
<dbReference type="CDD" id="cd09631">
    <property type="entry name" value="DOMON_DOH"/>
    <property type="match status" value="1"/>
</dbReference>
<feature type="chain" id="PRO_5010186219" evidence="3">
    <location>
        <begin position="20"/>
        <end position="667"/>
    </location>
</feature>
<dbReference type="OrthoDB" id="2448405at2759"/>
<dbReference type="SMART" id="SM00686">
    <property type="entry name" value="DM13"/>
    <property type="match status" value="2"/>
</dbReference>
<dbReference type="AlphaFoldDB" id="A0A1S3HK20"/>